<comment type="caution">
    <text evidence="2">The sequence shown here is derived from an EMBL/GenBank/DDBJ whole genome shotgun (WGS) entry which is preliminary data.</text>
</comment>
<protein>
    <recommendedName>
        <fullName evidence="1">Orc1-like AAA ATPase domain-containing protein</fullName>
    </recommendedName>
</protein>
<dbReference type="Gene3D" id="1.25.40.10">
    <property type="entry name" value="Tetratricopeptide repeat domain"/>
    <property type="match status" value="1"/>
</dbReference>
<dbReference type="OrthoDB" id="134858at2"/>
<dbReference type="Pfam" id="PF13191">
    <property type="entry name" value="AAA_16"/>
    <property type="match status" value="1"/>
</dbReference>
<dbReference type="AlphaFoldDB" id="A0A2A6RGQ8"/>
<feature type="domain" description="Orc1-like AAA ATPase" evidence="1">
    <location>
        <begin position="18"/>
        <end position="165"/>
    </location>
</feature>
<organism evidence="2 3">
    <name type="scientific">Candidatus Viridilinea mediisalina</name>
    <dbReference type="NCBI Taxonomy" id="2024553"/>
    <lineage>
        <taxon>Bacteria</taxon>
        <taxon>Bacillati</taxon>
        <taxon>Chloroflexota</taxon>
        <taxon>Chloroflexia</taxon>
        <taxon>Chloroflexales</taxon>
        <taxon>Chloroflexineae</taxon>
        <taxon>Oscillochloridaceae</taxon>
        <taxon>Candidatus Viridilinea</taxon>
    </lineage>
</organism>
<dbReference type="EMBL" id="NQWI01000074">
    <property type="protein sequence ID" value="PDW02314.1"/>
    <property type="molecule type" value="Genomic_DNA"/>
</dbReference>
<dbReference type="RefSeq" id="WP_097644839.1">
    <property type="nucleotide sequence ID" value="NZ_NQWI01000074.1"/>
</dbReference>
<dbReference type="Proteomes" id="UP000220527">
    <property type="component" value="Unassembled WGS sequence"/>
</dbReference>
<proteinExistence type="predicted"/>
<accession>A0A2A6RGQ8</accession>
<evidence type="ECO:0000259" key="1">
    <source>
        <dbReference type="Pfam" id="PF13191"/>
    </source>
</evidence>
<keyword evidence="3" id="KW-1185">Reference proteome</keyword>
<reference evidence="3" key="1">
    <citation type="submission" date="2017-08" db="EMBL/GenBank/DDBJ databases">
        <authorList>
            <person name="Grouzdev D.S."/>
            <person name="Gaisin V.A."/>
            <person name="Rysina M.S."/>
            <person name="Gorlenko V.M."/>
        </authorList>
    </citation>
    <scope>NUCLEOTIDE SEQUENCE [LARGE SCALE GENOMIC DNA]</scope>
    <source>
        <strain evidence="3">Kir15-3F</strain>
    </source>
</reference>
<dbReference type="InterPro" id="IPR027417">
    <property type="entry name" value="P-loop_NTPase"/>
</dbReference>
<dbReference type="Gene3D" id="3.40.50.300">
    <property type="entry name" value="P-loop containing nucleotide triphosphate hydrolases"/>
    <property type="match status" value="1"/>
</dbReference>
<sequence length="1104" mass="123489">MSDPGNSPHALPERSKTLFGRDPLLERLRQLLKAHTQVSEVILIEGPGGTGKTVMLQALESDLRAAKPRVFLPIYDFYHIDNFRASAIEEAISVALRVEHPELTDAFATYDAARADLARSRITGDAFQAAQRAVRAAFVASYNHAVEQLALPYRIVLLFDTLEQAVVLSDGADQVLGVSENDASAGGEHWLRESLPQLKGTLTILGGRSHTLYGAPVGLYDALAAKLPVQHEAIRGLDFAATQALARDMLADAVAKDSPDRNLALQLDLDDQVKLLTWHLISEGMPFWVALLFTLEFIGQEPNSPLTEFQEQVAAAGPKSNGLTMAELAQRAHSIREHVFASLTNQITLASSPLIVAIQCMASIRKGLTADLLKAVLEALEVQADATQLFEQLSRLVIVKRRRSQIYTRRGTKPNNPRDREMQLFLHDEMYAWLDKHPPASDHLRGAVSEAVLAWYKKVIAETEEQRIEAVEILLTLPESDQRGRARQSALRDDAIRRRHQLERDLLGYAYEAQQGDRGRAAALFNLLMLQAIVAHESGHGTALHQEALRNILRQNTRPSLAAELEFAAHWLLRAAVQNEDWHECDRLTPLIEQHYHHALRQGSGLEVALLQLALAIAPLFRGIGTRPEDRSKILAILERGEAALDHTMADAGSAEEQRWAILLRARLLNFRGYLHRLNYELADAIDAYQRSAQLVRSDQTLAPQLRATTLRNLAFALSEDGDGIEAKRIGLAALKIHQLHGSTQEVALDRSTLTLVEIRLGGAERALRYAHASVYAIRQLRSSRALTLTLTALADAYRKTAEQIEDNIPEQDALFTESLAVLAQFEQILQESDGDRQNVERWCRLFQSRGGVYRSWGRARSRRHHKLLPQDEAQMHADFARARENLEAALRVAKAPLPDLHKLAQVELNPAARHPPLVLADLYEDLAAVYVNEDVYDERLYAYLRYAEAQAPEYQIIPGFGVPVLEKPIRAFWRELGQCELQRMIAAFGQFGQGSYRFNPLDASRTHVHAAGHEPFLHDAAYHLVRMMAYLIGYNSASRMVGLAQALTLREMLRGNGLTAAQLDLIDLTAYQVAEDYNLLYSESFRIVQTVIRRARQNLGYDL</sequence>
<evidence type="ECO:0000313" key="3">
    <source>
        <dbReference type="Proteomes" id="UP000220527"/>
    </source>
</evidence>
<dbReference type="InterPro" id="IPR011990">
    <property type="entry name" value="TPR-like_helical_dom_sf"/>
</dbReference>
<gene>
    <name evidence="2" type="ORF">CJ255_14605</name>
</gene>
<evidence type="ECO:0000313" key="2">
    <source>
        <dbReference type="EMBL" id="PDW02314.1"/>
    </source>
</evidence>
<dbReference type="SUPFAM" id="SSF52540">
    <property type="entry name" value="P-loop containing nucleoside triphosphate hydrolases"/>
    <property type="match status" value="1"/>
</dbReference>
<name>A0A2A6RGQ8_9CHLR</name>
<dbReference type="InterPro" id="IPR041664">
    <property type="entry name" value="AAA_16"/>
</dbReference>